<dbReference type="InterPro" id="IPR013760">
    <property type="entry name" value="Topo_IIA-like_dom_sf"/>
</dbReference>
<comment type="catalytic activity">
    <reaction evidence="1 9">
        <text>ATP-dependent breakage, passage and rejoining of double-stranded DNA.</text>
        <dbReference type="EC" id="5.6.2.2"/>
    </reaction>
</comment>
<organism evidence="11 12">
    <name type="scientific">Biomphalaria glabrata</name>
    <name type="common">Bloodfluke planorb</name>
    <name type="synonym">Freshwater snail</name>
    <dbReference type="NCBI Taxonomy" id="6526"/>
    <lineage>
        <taxon>Eukaryota</taxon>
        <taxon>Metazoa</taxon>
        <taxon>Spiralia</taxon>
        <taxon>Lophotrochozoa</taxon>
        <taxon>Mollusca</taxon>
        <taxon>Gastropoda</taxon>
        <taxon>Heterobranchia</taxon>
        <taxon>Euthyneura</taxon>
        <taxon>Panpulmonata</taxon>
        <taxon>Hygrophila</taxon>
        <taxon>Lymnaeoidea</taxon>
        <taxon>Planorbidae</taxon>
        <taxon>Biomphalaria</taxon>
    </lineage>
</organism>
<dbReference type="InterPro" id="IPR003594">
    <property type="entry name" value="HATPase_dom"/>
</dbReference>
<dbReference type="Pfam" id="PF01551">
    <property type="entry name" value="Peptidase_M23"/>
    <property type="match status" value="1"/>
</dbReference>
<gene>
    <name evidence="11" type="primary">106063991</name>
</gene>
<comment type="subunit">
    <text evidence="9">Homodimer.</text>
</comment>
<dbReference type="PANTHER" id="PTHR45866">
    <property type="entry name" value="DNA GYRASE/TOPOISOMERASE SUBUNIT B"/>
    <property type="match status" value="1"/>
</dbReference>
<dbReference type="FunFam" id="3.30.230.10:FF:000005">
    <property type="entry name" value="DNA gyrase subunit B"/>
    <property type="match status" value="1"/>
</dbReference>
<accession>A0A2C9LKC2</accession>
<dbReference type="PROSITE" id="PS00177">
    <property type="entry name" value="TOPOISOMERASE_II"/>
    <property type="match status" value="1"/>
</dbReference>
<dbReference type="Gene3D" id="3.30.565.10">
    <property type="entry name" value="Histidine kinase-like ATPase, C-terminal domain"/>
    <property type="match status" value="1"/>
</dbReference>
<dbReference type="GO" id="GO:0005524">
    <property type="term" value="F:ATP binding"/>
    <property type="evidence" value="ECO:0007669"/>
    <property type="project" value="UniProtKB-UniRule"/>
</dbReference>
<evidence type="ECO:0000256" key="9">
    <source>
        <dbReference type="RuleBase" id="RU362094"/>
    </source>
</evidence>
<dbReference type="InterPro" id="IPR013506">
    <property type="entry name" value="Topo_IIA_bsu_dom2"/>
</dbReference>
<dbReference type="Gene3D" id="3.30.230.10">
    <property type="match status" value="1"/>
</dbReference>
<name>A0A2C9LKC2_BIOGL</name>
<comment type="function">
    <text evidence="9">Control of topological states of DNA by transient breakage and subsequent rejoining of DNA strands. Topoisomerase II makes double-strand breaks.</text>
</comment>
<evidence type="ECO:0000256" key="7">
    <source>
        <dbReference type="ARBA" id="ARBA00023125"/>
    </source>
</evidence>
<evidence type="ECO:0000313" key="11">
    <source>
        <dbReference type="EnsemblMetazoa" id="BGLB031920-PA"/>
    </source>
</evidence>
<dbReference type="Gene3D" id="2.70.70.10">
    <property type="entry name" value="Glucose Permease (Domain IIA)"/>
    <property type="match status" value="1"/>
</dbReference>
<comment type="cofactor">
    <cofactor evidence="2">
        <name>Mg(2+)</name>
        <dbReference type="ChEBI" id="CHEBI:18420"/>
    </cofactor>
</comment>
<protein>
    <recommendedName>
        <fullName evidence="9">DNA topoisomerase 2</fullName>
        <ecNumber evidence="9">5.6.2.2</ecNumber>
    </recommendedName>
</protein>
<dbReference type="InterPro" id="IPR020568">
    <property type="entry name" value="Ribosomal_Su5_D2-typ_SF"/>
</dbReference>
<dbReference type="SUPFAM" id="SSF54211">
    <property type="entry name" value="Ribosomal protein S5 domain 2-like"/>
    <property type="match status" value="1"/>
</dbReference>
<dbReference type="PRINTS" id="PR01159">
    <property type="entry name" value="DNAGYRASEB"/>
</dbReference>
<dbReference type="InterPro" id="IPR013759">
    <property type="entry name" value="Topo_IIA_B_C"/>
</dbReference>
<evidence type="ECO:0000313" key="12">
    <source>
        <dbReference type="Proteomes" id="UP000076420"/>
    </source>
</evidence>
<evidence type="ECO:0000256" key="6">
    <source>
        <dbReference type="ARBA" id="ARBA00023029"/>
    </source>
</evidence>
<keyword evidence="6 9" id="KW-0799">Topoisomerase</keyword>
<dbReference type="VEuPathDB" id="VectorBase:BGLB031920"/>
<keyword evidence="8 9" id="KW-0413">Isomerase</keyword>
<dbReference type="GO" id="GO:0003918">
    <property type="term" value="F:DNA topoisomerase type II (double strand cut, ATP-hydrolyzing) activity"/>
    <property type="evidence" value="ECO:0007669"/>
    <property type="project" value="UniProtKB-UniRule"/>
</dbReference>
<evidence type="ECO:0000256" key="3">
    <source>
        <dbReference type="ARBA" id="ARBA00010708"/>
    </source>
</evidence>
<sequence>MQNNSYDAESIKVLKGLEAVQKRPGMYIGDTDDGSGLHHMVYEVVDNAIDEALAGHCNKIIITLYKDGSVSVEDNGRGIPTEIHKEEGISAAELIMTQLHAGGKFDNDSYKISGGLHGVGVSVVNALSEYLELRIYRNHKEYYMLFEFGATVAPLKEIGESLKKCIDFNPNVLKKKFRELSYLTRGIEIIFIVHTEGGTEEEIFDSQDGLVGFVDYLNKNKTLVHNNIISGDVTQEERGMSVEFALCWNDSFYENTLCFTNNILQKDGGSHMAGLRAGITRVINNYIALSGGAAKKELAITGDDAREGLTCVLLVKMPDPRFSSQTKDKLVSSDVKPFVESTIIKKMSEWFEENPQEAKKIIGKIVSAAIAREAARKAREITRKKTSLEINALPGKLADCQEKSPERTELFIVEGNSAGGSAKQGRSRAMQAVLALRGKILNVEKSRFDKIIASTEIASLITVLGTGISHEFDVEKIRYHKIIIMTDADVDGSHIRSLLLTLFFRYMQDIIHRGYLYIAQPPLYRIRKGNNVMYLKDDKELTDYLLRSPFNGTFRRTSKFGNRTNPFGNTISFHHGIDMASELNAAIYSTGKGSVIFAGKKGSYGNVVEIDHGNNIKTVYAHLSRVFVSKNQQVSKNTKIGIMGSSENINFYGTIVGNDKIEIGGYIEGNVKCLVVNVHKSGSINGDVIADEIVVHGKITGNITAKTIFLSETANIVGTVSYHRIIIASGAVIEGSVCRVTKDDK</sequence>
<dbReference type="NCBIfam" id="NF011501">
    <property type="entry name" value="PRK14939.1"/>
    <property type="match status" value="1"/>
</dbReference>
<dbReference type="GO" id="GO:0003677">
    <property type="term" value="F:DNA binding"/>
    <property type="evidence" value="ECO:0007669"/>
    <property type="project" value="UniProtKB-UniRule"/>
</dbReference>
<evidence type="ECO:0000256" key="1">
    <source>
        <dbReference type="ARBA" id="ARBA00000185"/>
    </source>
</evidence>
<dbReference type="VEuPathDB" id="VectorBase:BGLAX_033175"/>
<evidence type="ECO:0000256" key="8">
    <source>
        <dbReference type="ARBA" id="ARBA00023235"/>
    </source>
</evidence>
<dbReference type="InterPro" id="IPR018522">
    <property type="entry name" value="TopoIIA_CS"/>
</dbReference>
<dbReference type="CDD" id="cd16928">
    <property type="entry name" value="HATPase_GyrB-like"/>
    <property type="match status" value="1"/>
</dbReference>
<dbReference type="InterPro" id="IPR011055">
    <property type="entry name" value="Dup_hybrid_motif"/>
</dbReference>
<keyword evidence="5 9" id="KW-0067">ATP-binding</keyword>
<dbReference type="EnsemblMetazoa" id="BGLB031920-RA">
    <property type="protein sequence ID" value="BGLB031920-PA"/>
    <property type="gene ID" value="BGLB031920"/>
</dbReference>
<evidence type="ECO:0000259" key="10">
    <source>
        <dbReference type="PROSITE" id="PS50880"/>
    </source>
</evidence>
<dbReference type="CDD" id="cd12797">
    <property type="entry name" value="M23_peptidase"/>
    <property type="match status" value="1"/>
</dbReference>
<dbReference type="PRINTS" id="PR00418">
    <property type="entry name" value="TPI2FAMILY"/>
</dbReference>
<evidence type="ECO:0000256" key="2">
    <source>
        <dbReference type="ARBA" id="ARBA00001946"/>
    </source>
</evidence>
<dbReference type="Gene3D" id="3.40.50.670">
    <property type="match status" value="1"/>
</dbReference>
<dbReference type="InterPro" id="IPR000565">
    <property type="entry name" value="Topo_IIA_B"/>
</dbReference>
<dbReference type="Pfam" id="PF02518">
    <property type="entry name" value="HATPase_c"/>
    <property type="match status" value="1"/>
</dbReference>
<dbReference type="EC" id="5.6.2.2" evidence="9"/>
<keyword evidence="4 9" id="KW-0547">Nucleotide-binding</keyword>
<reference evidence="11" key="1">
    <citation type="submission" date="2020-05" db="UniProtKB">
        <authorList>
            <consortium name="EnsemblMetazoa"/>
        </authorList>
    </citation>
    <scope>IDENTIFICATION</scope>
    <source>
        <strain evidence="11">BB02</strain>
    </source>
</reference>
<proteinExistence type="inferred from homology"/>
<dbReference type="SMART" id="SM00387">
    <property type="entry name" value="HATPase_c"/>
    <property type="match status" value="1"/>
</dbReference>
<comment type="similarity">
    <text evidence="9">Belongs to the type II topoisomerase family.</text>
</comment>
<dbReference type="FunFam" id="3.40.50.670:FF:000001">
    <property type="entry name" value="DNA topoisomerase 2"/>
    <property type="match status" value="1"/>
</dbReference>
<dbReference type="SMART" id="SM00433">
    <property type="entry name" value="TOP2c"/>
    <property type="match status" value="1"/>
</dbReference>
<dbReference type="STRING" id="6526.A0A2C9LKC2"/>
<feature type="domain" description="Toprim" evidence="10">
    <location>
        <begin position="408"/>
        <end position="522"/>
    </location>
</feature>
<evidence type="ECO:0000256" key="5">
    <source>
        <dbReference type="ARBA" id="ARBA00022840"/>
    </source>
</evidence>
<dbReference type="SUPFAM" id="SSF56719">
    <property type="entry name" value="Type II DNA topoisomerase"/>
    <property type="match status" value="1"/>
</dbReference>
<dbReference type="GO" id="GO:0006265">
    <property type="term" value="P:DNA topological change"/>
    <property type="evidence" value="ECO:0007669"/>
    <property type="project" value="UniProtKB-UniRule"/>
</dbReference>
<dbReference type="AlphaFoldDB" id="A0A2C9LKC2"/>
<dbReference type="InterPro" id="IPR016047">
    <property type="entry name" value="M23ase_b-sheet_dom"/>
</dbReference>
<dbReference type="InterPro" id="IPR001241">
    <property type="entry name" value="Topo_IIA"/>
</dbReference>
<dbReference type="PROSITE" id="PS50880">
    <property type="entry name" value="TOPRIM"/>
    <property type="match status" value="1"/>
</dbReference>
<keyword evidence="7 9" id="KW-0238">DNA-binding</keyword>
<comment type="similarity">
    <text evidence="3">Belongs to the type II topoisomerase GyrB family.</text>
</comment>
<dbReference type="InterPro" id="IPR036890">
    <property type="entry name" value="HATPase_C_sf"/>
</dbReference>
<dbReference type="Pfam" id="PF01751">
    <property type="entry name" value="Toprim"/>
    <property type="match status" value="1"/>
</dbReference>
<dbReference type="PANTHER" id="PTHR45866:SF1">
    <property type="entry name" value="DNA GYRASE SUBUNIT B, MITOCHONDRIAL"/>
    <property type="match status" value="1"/>
</dbReference>
<evidence type="ECO:0000256" key="4">
    <source>
        <dbReference type="ARBA" id="ARBA00022741"/>
    </source>
</evidence>
<dbReference type="InterPro" id="IPR014721">
    <property type="entry name" value="Ribsml_uS5_D2-typ_fold_subgr"/>
</dbReference>
<dbReference type="Proteomes" id="UP000076420">
    <property type="component" value="Unassembled WGS sequence"/>
</dbReference>
<dbReference type="SUPFAM" id="SSF55874">
    <property type="entry name" value="ATPase domain of HSP90 chaperone/DNA topoisomerase II/histidine kinase"/>
    <property type="match status" value="1"/>
</dbReference>
<dbReference type="InterPro" id="IPR006171">
    <property type="entry name" value="TOPRIM_dom"/>
</dbReference>
<dbReference type="Pfam" id="PF00204">
    <property type="entry name" value="DNA_gyraseB"/>
    <property type="match status" value="1"/>
</dbReference>